<dbReference type="GO" id="GO:0071111">
    <property type="term" value="F:cyclic-guanylate-specific phosphodiesterase activity"/>
    <property type="evidence" value="ECO:0007669"/>
    <property type="project" value="UniProtKB-EC"/>
</dbReference>
<reference evidence="4" key="1">
    <citation type="submission" date="2016-10" db="EMBL/GenBank/DDBJ databases">
        <title>Sequence of Gallionella enrichment culture.</title>
        <authorList>
            <person name="Poehlein A."/>
            <person name="Muehling M."/>
            <person name="Daniel R."/>
        </authorList>
    </citation>
    <scope>NUCLEOTIDE SEQUENCE</scope>
</reference>
<dbReference type="EC" id="3.1.4.52" evidence="4"/>
<evidence type="ECO:0000313" key="4">
    <source>
        <dbReference type="EMBL" id="OIR00538.1"/>
    </source>
</evidence>
<dbReference type="InterPro" id="IPR003607">
    <property type="entry name" value="HD/PDEase_dom"/>
</dbReference>
<dbReference type="EMBL" id="MLJW01000094">
    <property type="protein sequence ID" value="OIR00538.1"/>
    <property type="molecule type" value="Genomic_DNA"/>
</dbReference>
<dbReference type="PROSITE" id="PS51831">
    <property type="entry name" value="HD"/>
    <property type="match status" value="1"/>
</dbReference>
<feature type="transmembrane region" description="Helical" evidence="1">
    <location>
        <begin position="145"/>
        <end position="167"/>
    </location>
</feature>
<dbReference type="Pfam" id="PF13487">
    <property type="entry name" value="HD_5"/>
    <property type="match status" value="1"/>
</dbReference>
<feature type="domain" description="HD" evidence="2">
    <location>
        <begin position="203"/>
        <end position="325"/>
    </location>
</feature>
<proteinExistence type="predicted"/>
<keyword evidence="1" id="KW-1133">Transmembrane helix</keyword>
<comment type="caution">
    <text evidence="4">The sequence shown here is derived from an EMBL/GenBank/DDBJ whole genome shotgun (WGS) entry which is preliminary data.</text>
</comment>
<keyword evidence="1" id="KW-0812">Transmembrane</keyword>
<keyword evidence="4" id="KW-0378">Hydrolase</keyword>
<dbReference type="Gene3D" id="1.10.3210.10">
    <property type="entry name" value="Hypothetical protein af1432"/>
    <property type="match status" value="1"/>
</dbReference>
<protein>
    <submittedName>
        <fullName evidence="4">Cyclic di-GMP phosphodiesterase response regulator RpfG</fullName>
        <ecNumber evidence="4">3.1.4.52</ecNumber>
    </submittedName>
</protein>
<evidence type="ECO:0000259" key="2">
    <source>
        <dbReference type="PROSITE" id="PS51831"/>
    </source>
</evidence>
<accession>A0A1J5RXI8</accession>
<evidence type="ECO:0000256" key="1">
    <source>
        <dbReference type="SAM" id="Phobius"/>
    </source>
</evidence>
<keyword evidence="1" id="KW-0472">Membrane</keyword>
<name>A0A1J5RXI8_9ZZZZ</name>
<dbReference type="PANTHER" id="PTHR45228">
    <property type="entry name" value="CYCLIC DI-GMP PHOSPHODIESTERASE TM_0186-RELATED"/>
    <property type="match status" value="1"/>
</dbReference>
<dbReference type="SUPFAM" id="SSF109604">
    <property type="entry name" value="HD-domain/PDEase-like"/>
    <property type="match status" value="1"/>
</dbReference>
<dbReference type="InterPro" id="IPR006674">
    <property type="entry name" value="HD_domain"/>
</dbReference>
<dbReference type="AlphaFoldDB" id="A0A1J5RXI8"/>
<dbReference type="InterPro" id="IPR037522">
    <property type="entry name" value="HD_GYP_dom"/>
</dbReference>
<sequence length="396" mass="44172">MALQLLGFGLLIAIFCGSGVYWMETARLDTFVEHLSEEQARDLILSSNKGTGGPDMNASGEDFVFNEILAPDGRVIRSFQQRDLPNAVQERLRNLLRSKTDQHVNFIHDVRQYMFLSFKDARSGMRFSGLFRVGDELSKRLTDQIIGSVLAAVGIVLGTTFILIPVIGRLERQVIYHARDATDANIDALATLGGAIAKRDSDTDAHNYRVTMYVLRLAEALDLDRDAICHLIRGAFLHDVGKIAIPDAILRKPGRLTDDEFAVMKSHVQHGLDIVSHSRWLAPAAEVIAGHHEKYDGSGYPYGLAGEQIPLAARLFAVADVFDALTSARPYKPALPLAEAKQILSIERGHHFDPFILDRFLSLADELHATFNTGDEHLIRKDFLSELAHYFFIRQI</sequence>
<dbReference type="SMART" id="SM00471">
    <property type="entry name" value="HDc"/>
    <property type="match status" value="1"/>
</dbReference>
<dbReference type="CDD" id="cd00077">
    <property type="entry name" value="HDc"/>
    <property type="match status" value="1"/>
</dbReference>
<gene>
    <name evidence="4" type="primary">rpfG_49</name>
    <name evidence="4" type="ORF">GALL_174110</name>
</gene>
<dbReference type="PANTHER" id="PTHR45228:SF8">
    <property type="entry name" value="TWO-COMPONENT RESPONSE REGULATOR-RELATED"/>
    <property type="match status" value="1"/>
</dbReference>
<feature type="domain" description="HD-GYP" evidence="3">
    <location>
        <begin position="181"/>
        <end position="376"/>
    </location>
</feature>
<organism evidence="4">
    <name type="scientific">mine drainage metagenome</name>
    <dbReference type="NCBI Taxonomy" id="410659"/>
    <lineage>
        <taxon>unclassified sequences</taxon>
        <taxon>metagenomes</taxon>
        <taxon>ecological metagenomes</taxon>
    </lineage>
</organism>
<dbReference type="InterPro" id="IPR052020">
    <property type="entry name" value="Cyclic_di-GMP/3'3'-cGAMP_PDE"/>
</dbReference>
<dbReference type="PROSITE" id="PS51832">
    <property type="entry name" value="HD_GYP"/>
    <property type="match status" value="1"/>
</dbReference>
<evidence type="ECO:0000259" key="3">
    <source>
        <dbReference type="PROSITE" id="PS51832"/>
    </source>
</evidence>
<feature type="transmembrane region" description="Helical" evidence="1">
    <location>
        <begin position="6"/>
        <end position="23"/>
    </location>
</feature>